<evidence type="ECO:0000256" key="3">
    <source>
        <dbReference type="ARBA" id="ARBA00022692"/>
    </source>
</evidence>
<dbReference type="CDD" id="cd00146">
    <property type="entry name" value="PKD"/>
    <property type="match status" value="4"/>
</dbReference>
<feature type="transmembrane region" description="Helical" evidence="9">
    <location>
        <begin position="684"/>
        <end position="709"/>
    </location>
</feature>
<dbReference type="InterPro" id="IPR000601">
    <property type="entry name" value="PKD_dom"/>
</dbReference>
<comment type="subcellular location">
    <subcellularLocation>
        <location evidence="1">Cell membrane</location>
    </subcellularLocation>
</comment>
<keyword evidence="6 9" id="KW-0472">Membrane</keyword>
<dbReference type="InterPro" id="IPR035986">
    <property type="entry name" value="PKD_dom_sf"/>
</dbReference>
<feature type="compositionally biased region" description="Basic and acidic residues" evidence="8">
    <location>
        <begin position="1"/>
        <end position="18"/>
    </location>
</feature>
<proteinExistence type="predicted"/>
<dbReference type="AlphaFoldDB" id="A0A7L4NLB9"/>
<reference evidence="11 12" key="1">
    <citation type="submission" date="2020-02" db="EMBL/GenBank/DDBJ databases">
        <title>Bird 10,000 Genomes (B10K) Project - Family phase.</title>
        <authorList>
            <person name="Zhang G."/>
        </authorList>
    </citation>
    <scope>NUCLEOTIDE SEQUENCE [LARGE SCALE GENOMIC DNA]</scope>
    <source>
        <strain evidence="11">B10K-DU-013-51</strain>
        <tissue evidence="11">Mixed tissue sample</tissue>
    </source>
</reference>
<dbReference type="GO" id="GO:0001764">
    <property type="term" value="P:neuron migration"/>
    <property type="evidence" value="ECO:0007669"/>
    <property type="project" value="TreeGrafter"/>
</dbReference>
<keyword evidence="3 9" id="KW-0812">Transmembrane</keyword>
<dbReference type="OrthoDB" id="536372at2759"/>
<keyword evidence="5 9" id="KW-1133">Transmembrane helix</keyword>
<evidence type="ECO:0000259" key="10">
    <source>
        <dbReference type="PROSITE" id="PS50093"/>
    </source>
</evidence>
<keyword evidence="4" id="KW-0677">Repeat</keyword>
<dbReference type="InterPro" id="IPR056502">
    <property type="entry name" value="KIAA0319-like_C"/>
</dbReference>
<dbReference type="InterPro" id="IPR029865">
    <property type="entry name" value="KIAA0319-like"/>
</dbReference>
<dbReference type="GO" id="GO:0005886">
    <property type="term" value="C:plasma membrane"/>
    <property type="evidence" value="ECO:0007669"/>
    <property type="project" value="UniProtKB-SubCell"/>
</dbReference>
<feature type="region of interest" description="Disordered" evidence="8">
    <location>
        <begin position="1"/>
        <end position="26"/>
    </location>
</feature>
<dbReference type="SMART" id="SM00089">
    <property type="entry name" value="PKD"/>
    <property type="match status" value="5"/>
</dbReference>
<dbReference type="FunFam" id="2.60.40.10:FF:000257">
    <property type="entry name" value="Dyslexia-associated protein KIAA0319-like"/>
    <property type="match status" value="1"/>
</dbReference>
<dbReference type="FunFam" id="2.60.40.10:FF:000319">
    <property type="entry name" value="Dyslexia-associated protein KIAA0319 homolog"/>
    <property type="match status" value="1"/>
</dbReference>
<keyword evidence="2" id="KW-1003">Cell membrane</keyword>
<keyword evidence="12" id="KW-1185">Reference proteome</keyword>
<evidence type="ECO:0000256" key="7">
    <source>
        <dbReference type="ARBA" id="ARBA00023180"/>
    </source>
</evidence>
<dbReference type="PANTHER" id="PTHR46182">
    <property type="entry name" value="FI19480P1"/>
    <property type="match status" value="1"/>
</dbReference>
<dbReference type="GO" id="GO:0031410">
    <property type="term" value="C:cytoplasmic vesicle"/>
    <property type="evidence" value="ECO:0007669"/>
    <property type="project" value="TreeGrafter"/>
</dbReference>
<keyword evidence="7" id="KW-0325">Glycoprotein</keyword>
<evidence type="ECO:0000313" key="12">
    <source>
        <dbReference type="Proteomes" id="UP000586704"/>
    </source>
</evidence>
<dbReference type="PROSITE" id="PS50093">
    <property type="entry name" value="PKD"/>
    <property type="match status" value="1"/>
</dbReference>
<name>A0A7L4NLB9_9AVES</name>
<dbReference type="InterPro" id="IPR022409">
    <property type="entry name" value="PKD/Chitinase_dom"/>
</dbReference>
<protein>
    <submittedName>
        <fullName evidence="11">K0319 protein</fullName>
    </submittedName>
</protein>
<dbReference type="EMBL" id="VYZU01084963">
    <property type="protein sequence ID" value="NXY90719.1"/>
    <property type="molecule type" value="Genomic_DNA"/>
</dbReference>
<gene>
    <name evidence="11" type="ORF">CEYCYA_R07835</name>
</gene>
<evidence type="ECO:0000256" key="9">
    <source>
        <dbReference type="SAM" id="Phobius"/>
    </source>
</evidence>
<evidence type="ECO:0000256" key="5">
    <source>
        <dbReference type="ARBA" id="ARBA00022989"/>
    </source>
</evidence>
<evidence type="ECO:0000256" key="1">
    <source>
        <dbReference type="ARBA" id="ARBA00004236"/>
    </source>
</evidence>
<evidence type="ECO:0000256" key="2">
    <source>
        <dbReference type="ARBA" id="ARBA00022475"/>
    </source>
</evidence>
<evidence type="ECO:0000256" key="8">
    <source>
        <dbReference type="SAM" id="MobiDB-lite"/>
    </source>
</evidence>
<feature type="non-terminal residue" evidence="11">
    <location>
        <position position="800"/>
    </location>
</feature>
<dbReference type="PANTHER" id="PTHR46182:SF1">
    <property type="entry name" value="DYSLEXIA-ASSOCIATED PROTEIN KIAA0319"/>
    <property type="match status" value="1"/>
</dbReference>
<dbReference type="FunFam" id="2.60.40.10:FF:000061">
    <property type="entry name" value="Dyslexia-associated protein KIAA0319 homolog"/>
    <property type="match status" value="2"/>
</dbReference>
<sequence length="800" mass="87614">SPSSDKLDFSPGVSEKKQTPTAAPENITEGGIVLLPTNTVPSQPMQQFTPAATAAKADTVKELTVSAGDNIQVMLPQNEVELNAFVVPPPPTETAYTYEWSLISHPADYGGEMERGHSQTLKLSHLSVGPYAFKVTVSGENAFGEGFVNVTVKPATRVNQPPVAIASPKVQEVSLPITSTFIDGSQSIDDMKIVSYHWEEIKGPLREQKASADTPVLYLSKLVPGNYTFRLTVIDSDGAANSTIASLTVSKPVDYPPIANAGPNQAVTLPQNFITLNGNQSSDDHEIVSYEWSLSPKSKDKVVAMQGVRTPYLQLSAVQEGDYTFQLTVTDSARQQSTAEVTLIVQPENNSPPVAVAGPDKELIFPVESTTLDGSKSQDDQGIVFYHWENISGPSSVQMENGDKAIATVTGLQVGTYRFRLTVRDQQGLSSASVLSVTVKEENNSPPQAQAGGKHVLVLPNNSITLNGSRSADDQGIVSYLWIRDGQSPAAGDVIHGSDHEAVLQLTNLVEGTYTFHLKVTDAKGDSDIDSATVEVRPDPRRSGLVEMILQVGVGQLSEQQKDTLVRQLAVLLNVVDSDIKVQKIQAYSDISTAVVFYVQNGNPSKVIKASDVSRALHLQLLKQKADFMLFKILRVDTAACLLKCSGHGNCDPITKRCICYQLWMENLIHHYLNDGESNCEWSILYVTVSVFILIVVMVGLVWFCICCCKSRKRTKIRKKTKYTILDNIDDQEKMELQPKYGIKHRSTEHNSSLMVSESEFDSDQDIIFSREKVERENPKTLTNGSIRNGVSFNYNSKDK</sequence>
<organism evidence="11 12">
    <name type="scientific">Ceyx cyanopectus</name>
    <name type="common">Indigo-banded kingfisher</name>
    <dbReference type="NCBI Taxonomy" id="390723"/>
    <lineage>
        <taxon>Eukaryota</taxon>
        <taxon>Metazoa</taxon>
        <taxon>Chordata</taxon>
        <taxon>Craniata</taxon>
        <taxon>Vertebrata</taxon>
        <taxon>Euteleostomi</taxon>
        <taxon>Archelosauria</taxon>
        <taxon>Archosauria</taxon>
        <taxon>Dinosauria</taxon>
        <taxon>Saurischia</taxon>
        <taxon>Theropoda</taxon>
        <taxon>Coelurosauria</taxon>
        <taxon>Aves</taxon>
        <taxon>Neognathae</taxon>
        <taxon>Neoaves</taxon>
        <taxon>Telluraves</taxon>
        <taxon>Coraciimorphae</taxon>
        <taxon>Coraciiformes</taxon>
        <taxon>Alcedinidae</taxon>
        <taxon>Ceyx</taxon>
    </lineage>
</organism>
<evidence type="ECO:0000313" key="11">
    <source>
        <dbReference type="EMBL" id="NXY90719.1"/>
    </source>
</evidence>
<dbReference type="Proteomes" id="UP000586704">
    <property type="component" value="Unassembled WGS sequence"/>
</dbReference>
<dbReference type="InterPro" id="IPR013783">
    <property type="entry name" value="Ig-like_fold"/>
</dbReference>
<dbReference type="FunFam" id="2.60.40.10:FF:000258">
    <property type="entry name" value="Dyslexia-associated protein KIAA0319 homolog"/>
    <property type="match status" value="1"/>
</dbReference>
<feature type="non-terminal residue" evidence="11">
    <location>
        <position position="1"/>
    </location>
</feature>
<dbReference type="Gene3D" id="2.60.40.10">
    <property type="entry name" value="Immunoglobulins"/>
    <property type="match status" value="5"/>
</dbReference>
<evidence type="ECO:0000256" key="4">
    <source>
        <dbReference type="ARBA" id="ARBA00022737"/>
    </source>
</evidence>
<dbReference type="SUPFAM" id="SSF49299">
    <property type="entry name" value="PKD domain"/>
    <property type="match status" value="4"/>
</dbReference>
<dbReference type="Pfam" id="PF23620">
    <property type="entry name" value="KIAA0319"/>
    <property type="match status" value="1"/>
</dbReference>
<comment type="caution">
    <text evidence="11">The sequence shown here is derived from an EMBL/GenBank/DDBJ whole genome shotgun (WGS) entry which is preliminary data.</text>
</comment>
<evidence type="ECO:0000256" key="6">
    <source>
        <dbReference type="ARBA" id="ARBA00023136"/>
    </source>
</evidence>
<dbReference type="Pfam" id="PF22352">
    <property type="entry name" value="K319L-like_PKD"/>
    <property type="match status" value="5"/>
</dbReference>
<accession>A0A7L4NLB9</accession>
<feature type="domain" description="PKD" evidence="10">
    <location>
        <begin position="274"/>
        <end position="346"/>
    </location>
</feature>